<evidence type="ECO:0000313" key="1">
    <source>
        <dbReference type="EMBL" id="AZU60106.1"/>
    </source>
</evidence>
<protein>
    <submittedName>
        <fullName evidence="1">Uncharacterized protein</fullName>
    </submittedName>
</protein>
<name>A0A3Q9QPL8_9BACI</name>
<sequence>MKQNGISVYPSDEQLRDIIIFAQMDNRKKGNAVLRLAEIALRTPEVKQMIERHKLKMKENN</sequence>
<dbReference type="AlphaFoldDB" id="A0A3Q9QPL8"/>
<dbReference type="KEGG" id="nmk:CHR53_01835"/>
<keyword evidence="2" id="KW-1185">Reference proteome</keyword>
<dbReference type="Proteomes" id="UP000282892">
    <property type="component" value="Chromosome"/>
</dbReference>
<accession>A0A3Q9QPL8</accession>
<reference evidence="1 2" key="1">
    <citation type="submission" date="2017-07" db="EMBL/GenBank/DDBJ databases">
        <title>The complete genome sequence of Bacillus mesonae strain H20-5, an efficient strain improving plant abiotic stress resistance.</title>
        <authorList>
            <person name="Kim S.Y."/>
            <person name="Song H."/>
            <person name="Sang M.K."/>
            <person name="Weon H.-Y."/>
            <person name="Song J."/>
        </authorList>
    </citation>
    <scope>NUCLEOTIDE SEQUENCE [LARGE SCALE GENOMIC DNA]</scope>
    <source>
        <strain evidence="1 2">H20-5</strain>
    </source>
</reference>
<dbReference type="RefSeq" id="WP_127484626.1">
    <property type="nucleotide sequence ID" value="NZ_CP022572.1"/>
</dbReference>
<dbReference type="EMBL" id="CP022572">
    <property type="protein sequence ID" value="AZU60106.1"/>
    <property type="molecule type" value="Genomic_DNA"/>
</dbReference>
<gene>
    <name evidence="1" type="ORF">CHR53_01835</name>
</gene>
<organism evidence="1 2">
    <name type="scientific">Neobacillus mesonae</name>
    <dbReference type="NCBI Taxonomy" id="1193713"/>
    <lineage>
        <taxon>Bacteria</taxon>
        <taxon>Bacillati</taxon>
        <taxon>Bacillota</taxon>
        <taxon>Bacilli</taxon>
        <taxon>Bacillales</taxon>
        <taxon>Bacillaceae</taxon>
        <taxon>Neobacillus</taxon>
    </lineage>
</organism>
<evidence type="ECO:0000313" key="2">
    <source>
        <dbReference type="Proteomes" id="UP000282892"/>
    </source>
</evidence>
<proteinExistence type="predicted"/>